<evidence type="ECO:0000313" key="2">
    <source>
        <dbReference type="EMBL" id="KYD19809.1"/>
    </source>
</evidence>
<feature type="region of interest" description="Disordered" evidence="1">
    <location>
        <begin position="87"/>
        <end position="128"/>
    </location>
</feature>
<dbReference type="EMBL" id="LQYT01000037">
    <property type="protein sequence ID" value="KYD19809.1"/>
    <property type="molecule type" value="Genomic_DNA"/>
</dbReference>
<comment type="caution">
    <text evidence="2">The sequence shown here is derived from an EMBL/GenBank/DDBJ whole genome shotgun (WGS) entry which is preliminary data.</text>
</comment>
<organism evidence="2 3">
    <name type="scientific">Caldibacillus debilis</name>
    <dbReference type="NCBI Taxonomy" id="301148"/>
    <lineage>
        <taxon>Bacteria</taxon>
        <taxon>Bacillati</taxon>
        <taxon>Bacillota</taxon>
        <taxon>Bacilli</taxon>
        <taxon>Bacillales</taxon>
        <taxon>Bacillaceae</taxon>
        <taxon>Caldibacillus</taxon>
    </lineage>
</organism>
<evidence type="ECO:0000256" key="1">
    <source>
        <dbReference type="SAM" id="MobiDB-lite"/>
    </source>
</evidence>
<accession>A0A150M6U1</accession>
<protein>
    <submittedName>
        <fullName evidence="2">Uncharacterized protein</fullName>
    </submittedName>
</protein>
<reference evidence="2 3" key="1">
    <citation type="submission" date="2016-01" db="EMBL/GenBank/DDBJ databases">
        <title>Draft Genome Sequences of Seven Thermophilic Sporeformers Isolated from Foods.</title>
        <authorList>
            <person name="Berendsen E.M."/>
            <person name="Wells-Bennik M.H."/>
            <person name="Krawcyk A.O."/>
            <person name="De Jong A."/>
            <person name="Holsappel S."/>
            <person name="Eijlander R.T."/>
            <person name="Kuipers O.P."/>
        </authorList>
    </citation>
    <scope>NUCLEOTIDE SEQUENCE [LARGE SCALE GENOMIC DNA]</scope>
    <source>
        <strain evidence="2 3">B4135</strain>
    </source>
</reference>
<sequence length="128" mass="13323">MPIGYSCPGKFTHAHHSRENFSAYDKILPFSRKTDSFFPGGQVSLRGHLQKRGLPFSFAGGKKGTLNSAVIHRKKASAQRLSLAGLRKSAGNGGGTEIPFGKSAGPGKKAAPSGKLPDGSGTSAAQKD</sequence>
<name>A0A150M6U1_9BACI</name>
<proteinExistence type="predicted"/>
<gene>
    <name evidence="2" type="ORF">B4135_0708</name>
</gene>
<dbReference type="Proteomes" id="UP000075683">
    <property type="component" value="Unassembled WGS sequence"/>
</dbReference>
<dbReference type="AlphaFoldDB" id="A0A150M6U1"/>
<evidence type="ECO:0000313" key="3">
    <source>
        <dbReference type="Proteomes" id="UP000075683"/>
    </source>
</evidence>